<sequence length="89" mass="10463">MPTFLSKIFSSKKKLKVEFCQNNLDQFVDEQSFPRYEEFFSSNRVEYKEYECLSECKTCKQSPYAKVDGQILTADTAFELLEKLKAHSQ</sequence>
<keyword evidence="2" id="KW-1185">Reference proteome</keyword>
<dbReference type="Proteomes" id="UP000595254">
    <property type="component" value="Chromosome"/>
</dbReference>
<protein>
    <submittedName>
        <fullName evidence="1">DUF1450 domain-containing protein</fullName>
    </submittedName>
</protein>
<evidence type="ECO:0000313" key="1">
    <source>
        <dbReference type="EMBL" id="QQT02726.1"/>
    </source>
</evidence>
<dbReference type="RefSeq" id="WP_040375871.1">
    <property type="nucleotide sequence ID" value="NZ_CP068053.1"/>
</dbReference>
<dbReference type="KEGG" id="ppsr:I6J18_16730"/>
<organism evidence="1 2">
    <name type="scientific">Peribacillus psychrosaccharolyticus</name>
    <name type="common">Bacillus psychrosaccharolyticus</name>
    <dbReference type="NCBI Taxonomy" id="1407"/>
    <lineage>
        <taxon>Bacteria</taxon>
        <taxon>Bacillati</taxon>
        <taxon>Bacillota</taxon>
        <taxon>Bacilli</taxon>
        <taxon>Bacillales</taxon>
        <taxon>Bacillaceae</taxon>
        <taxon>Peribacillus</taxon>
    </lineage>
</organism>
<gene>
    <name evidence="1" type="ORF">I6J18_16730</name>
</gene>
<dbReference type="InterPro" id="IPR009910">
    <property type="entry name" value="DUF1450"/>
</dbReference>
<dbReference type="EMBL" id="CP068053">
    <property type="protein sequence ID" value="QQT02726.1"/>
    <property type="molecule type" value="Genomic_DNA"/>
</dbReference>
<dbReference type="Pfam" id="PF07293">
    <property type="entry name" value="DUF1450"/>
    <property type="match status" value="1"/>
</dbReference>
<evidence type="ECO:0000313" key="2">
    <source>
        <dbReference type="Proteomes" id="UP000595254"/>
    </source>
</evidence>
<accession>A0A974S2L9</accession>
<dbReference type="AlphaFoldDB" id="A0A974S2L9"/>
<reference evidence="1 2" key="1">
    <citation type="submission" date="2021-01" db="EMBL/GenBank/DDBJ databases">
        <title>FDA dAtabase for Regulatory Grade micrObial Sequences (FDA-ARGOS): Supporting development and validation of Infectious Disease Dx tests.</title>
        <authorList>
            <person name="Nelson B."/>
            <person name="Plummer A."/>
            <person name="Tallon L."/>
            <person name="Sadzewicz L."/>
            <person name="Zhao X."/>
            <person name="Boylan J."/>
            <person name="Ott S."/>
            <person name="Bowen H."/>
            <person name="Vavikolanu K."/>
            <person name="Mehta A."/>
            <person name="Aluvathingal J."/>
            <person name="Nadendla S."/>
            <person name="Myers T."/>
            <person name="Yan Y."/>
            <person name="Sichtig H."/>
        </authorList>
    </citation>
    <scope>NUCLEOTIDE SEQUENCE [LARGE SCALE GENOMIC DNA]</scope>
    <source>
        <strain evidence="1 2">FDAARGOS_1161</strain>
    </source>
</reference>
<proteinExistence type="predicted"/>
<name>A0A974S2L9_PERPY</name>